<dbReference type="GO" id="GO:0003723">
    <property type="term" value="F:RNA binding"/>
    <property type="evidence" value="ECO:0007669"/>
    <property type="project" value="UniProtKB-KW"/>
</dbReference>
<evidence type="ECO:0000256" key="2">
    <source>
        <dbReference type="ARBA" id="ARBA00010876"/>
    </source>
</evidence>
<dbReference type="AlphaFoldDB" id="U3U239"/>
<dbReference type="GO" id="GO:0016829">
    <property type="term" value="F:lyase activity"/>
    <property type="evidence" value="ECO:0007669"/>
    <property type="project" value="UniProtKB-KW"/>
</dbReference>
<comment type="similarity">
    <text evidence="2 8">Belongs to the pseudouridine synthase RluA family.</text>
</comment>
<dbReference type="InterPro" id="IPR036986">
    <property type="entry name" value="S4_RNA-bd_sf"/>
</dbReference>
<dbReference type="Pfam" id="PF01479">
    <property type="entry name" value="S4"/>
    <property type="match status" value="1"/>
</dbReference>
<dbReference type="InterPro" id="IPR006225">
    <property type="entry name" value="PsdUridine_synth_RluC/D"/>
</dbReference>
<dbReference type="NCBIfam" id="TIGR00005">
    <property type="entry name" value="rluA_subfam"/>
    <property type="match status" value="1"/>
</dbReference>
<dbReference type="Gene3D" id="3.30.2350.10">
    <property type="entry name" value="Pseudouridine synthase"/>
    <property type="match status" value="1"/>
</dbReference>
<dbReference type="GO" id="GO:0160140">
    <property type="term" value="F:23S rRNA pseudouridine(1911/1915/1917) synthase activity"/>
    <property type="evidence" value="ECO:0007669"/>
    <property type="project" value="UniProtKB-EC"/>
</dbReference>
<organism evidence="9 10">
    <name type="scientific">Candidatus Pantoea carbekii</name>
    <dbReference type="NCBI Taxonomy" id="1235990"/>
    <lineage>
        <taxon>Bacteria</taxon>
        <taxon>Pseudomonadati</taxon>
        <taxon>Pseudomonadota</taxon>
        <taxon>Gammaproteobacteria</taxon>
        <taxon>Enterobacterales</taxon>
        <taxon>Erwiniaceae</taxon>
        <taxon>Pantoea</taxon>
    </lineage>
</organism>
<evidence type="ECO:0000313" key="10">
    <source>
        <dbReference type="Proteomes" id="UP000016900"/>
    </source>
</evidence>
<comment type="function">
    <text evidence="8">Responsible for synthesis of pseudouridine from uracil.</text>
</comment>
<dbReference type="InterPro" id="IPR002942">
    <property type="entry name" value="S4_RNA-bd"/>
</dbReference>
<keyword evidence="4" id="KW-0698">rRNA processing</keyword>
<dbReference type="EC" id="5.4.99.-" evidence="8"/>
<evidence type="ECO:0000256" key="8">
    <source>
        <dbReference type="RuleBase" id="RU362028"/>
    </source>
</evidence>
<dbReference type="eggNOG" id="COG0564">
    <property type="taxonomic scope" value="Bacteria"/>
</dbReference>
<evidence type="ECO:0000256" key="5">
    <source>
        <dbReference type="ARBA" id="ARBA00022884"/>
    </source>
</evidence>
<sequence>MIQKVKLTAEISRTQLGKRLDQALAELFNEYSRSQIQQWILSYRVNVNGIVIDKPDKKISGGEHIVIHAEIKEDNDWKAQNIPLNILFEDDDILVINKPSALVVHPGAGNSNNTLLNALLYHFPLINNVPRAGIVHRLDKDTTGLMVVAKNISSQVRLMEMLKLRKIVRIYEAIVVGVITVGGVVNASIGRHPKKRVYMSVNSMGKPAVTYYRIIENFRLHTRLYLRLQTGRTHQIRVHMAHLNHPIVGDPLYSRYKPEKGASEEVISKSYNFNRQALHAKILRFYHPKSNIAMEWCAPIPKDMMDLTNILRIDKNNHFPYNGI</sequence>
<dbReference type="CDD" id="cd00165">
    <property type="entry name" value="S4"/>
    <property type="match status" value="1"/>
</dbReference>
<dbReference type="Proteomes" id="UP000016900">
    <property type="component" value="Chromosome"/>
</dbReference>
<dbReference type="OrthoDB" id="9807829at2"/>
<dbReference type="SMART" id="SM00363">
    <property type="entry name" value="S4"/>
    <property type="match status" value="1"/>
</dbReference>
<evidence type="ECO:0000313" key="9">
    <source>
        <dbReference type="EMBL" id="BAO00166.1"/>
    </source>
</evidence>
<dbReference type="InterPro" id="IPR050188">
    <property type="entry name" value="RluA_PseudoU_synthase"/>
</dbReference>
<dbReference type="eggNOG" id="COG2302">
    <property type="taxonomic scope" value="Bacteria"/>
</dbReference>
<dbReference type="PANTHER" id="PTHR21600:SF44">
    <property type="entry name" value="RIBOSOMAL LARGE SUBUNIT PSEUDOURIDINE SYNTHASE D"/>
    <property type="match status" value="1"/>
</dbReference>
<protein>
    <recommendedName>
        <fullName evidence="8">Pseudouridine synthase</fullName>
        <ecNumber evidence="8">5.4.99.-</ecNumber>
    </recommendedName>
</protein>
<evidence type="ECO:0000256" key="3">
    <source>
        <dbReference type="ARBA" id="ARBA00022490"/>
    </source>
</evidence>
<dbReference type="GO" id="GO:0005737">
    <property type="term" value="C:cytoplasm"/>
    <property type="evidence" value="ECO:0007669"/>
    <property type="project" value="UniProtKB-SubCell"/>
</dbReference>
<keyword evidence="10" id="KW-1185">Reference proteome</keyword>
<evidence type="ECO:0000256" key="1">
    <source>
        <dbReference type="ARBA" id="ARBA00004496"/>
    </source>
</evidence>
<comment type="catalytic activity">
    <reaction evidence="7">
        <text>uridine(1911/1915/1917) in 23S rRNA = pseudouridine(1911/1915/1917) in 23S rRNA</text>
        <dbReference type="Rhea" id="RHEA:42524"/>
        <dbReference type="Rhea" id="RHEA-COMP:10097"/>
        <dbReference type="Rhea" id="RHEA-COMP:10098"/>
        <dbReference type="ChEBI" id="CHEBI:65314"/>
        <dbReference type="ChEBI" id="CHEBI:65315"/>
        <dbReference type="EC" id="5.4.99.23"/>
    </reaction>
</comment>
<dbReference type="InterPro" id="IPR020103">
    <property type="entry name" value="PsdUridine_synth_cat_dom_sf"/>
</dbReference>
<dbReference type="InterPro" id="IPR006224">
    <property type="entry name" value="PsdUridine_synth_RluA-like_CS"/>
</dbReference>
<evidence type="ECO:0000256" key="7">
    <source>
        <dbReference type="ARBA" id="ARBA00036882"/>
    </source>
</evidence>
<dbReference type="Pfam" id="PF00849">
    <property type="entry name" value="PseudoU_synth_2"/>
    <property type="match status" value="1"/>
</dbReference>
<comment type="subcellular location">
    <subcellularLocation>
        <location evidence="1">Cytoplasm</location>
    </subcellularLocation>
</comment>
<dbReference type="Gene3D" id="3.10.290.10">
    <property type="entry name" value="RNA-binding S4 domain"/>
    <property type="match status" value="1"/>
</dbReference>
<evidence type="ECO:0000256" key="4">
    <source>
        <dbReference type="ARBA" id="ARBA00022552"/>
    </source>
</evidence>
<dbReference type="PROSITE" id="PS01129">
    <property type="entry name" value="PSI_RLU"/>
    <property type="match status" value="1"/>
</dbReference>
<dbReference type="SUPFAM" id="SSF55120">
    <property type="entry name" value="Pseudouridine synthase"/>
    <property type="match status" value="1"/>
</dbReference>
<keyword evidence="5" id="KW-0694">RNA-binding</keyword>
<keyword evidence="3" id="KW-0963">Cytoplasm</keyword>
<keyword evidence="6 8" id="KW-0413">Isomerase</keyword>
<evidence type="ECO:0000256" key="6">
    <source>
        <dbReference type="ARBA" id="ARBA00023235"/>
    </source>
</evidence>
<dbReference type="InterPro" id="IPR006145">
    <property type="entry name" value="PsdUridine_synth_RsuA/RluA"/>
</dbReference>
<dbReference type="EMBL" id="AP012554">
    <property type="protein sequence ID" value="BAO00166.1"/>
    <property type="molecule type" value="Genomic_DNA"/>
</dbReference>
<dbReference type="PATRIC" id="fig|1235990.3.peg.195"/>
<proteinExistence type="inferred from homology"/>
<dbReference type="FunFam" id="3.10.290.10:FF:000011">
    <property type="entry name" value="Pseudouridine synthase"/>
    <property type="match status" value="1"/>
</dbReference>
<accession>U3U239</accession>
<dbReference type="NCBIfam" id="NF008385">
    <property type="entry name" value="PRK11180.1"/>
    <property type="match status" value="1"/>
</dbReference>
<name>U3U239_9GAMM</name>
<dbReference type="STRING" id="1235990.BMSBPS_0659"/>
<keyword evidence="9" id="KW-0456">Lyase</keyword>
<dbReference type="PANTHER" id="PTHR21600">
    <property type="entry name" value="MITOCHONDRIAL RNA PSEUDOURIDINE SYNTHASE"/>
    <property type="match status" value="1"/>
</dbReference>
<dbReference type="KEGG" id="hhs:HHS_01960"/>
<reference evidence="9 10" key="1">
    <citation type="submission" date="2012-10" db="EMBL/GenBank/DDBJ databases">
        <title>Genome sequence of the symbiont of the pentatomidae stink bug Halyomorpha halys.</title>
        <authorList>
            <person name="Kobayashi H."/>
            <person name="Fujii-Muramatsu R."/>
            <person name="Takeishi K."/>
            <person name="Noda H."/>
        </authorList>
    </citation>
    <scope>NUCLEOTIDE SEQUENCE [LARGE SCALE GENOMIC DNA]</scope>
</reference>
<dbReference type="KEGG" id="pck:BMSBPS_0659"/>
<dbReference type="PROSITE" id="PS50889">
    <property type="entry name" value="S4"/>
    <property type="match status" value="1"/>
</dbReference>
<dbReference type="CDD" id="cd02869">
    <property type="entry name" value="PseudoU_synth_RluA_like"/>
    <property type="match status" value="1"/>
</dbReference>
<dbReference type="SUPFAM" id="SSF55174">
    <property type="entry name" value="Alpha-L RNA-binding motif"/>
    <property type="match status" value="1"/>
</dbReference>
<gene>
    <name evidence="9" type="primary">rluD</name>
    <name evidence="9" type="ORF">HHS_01960</name>
</gene>
<dbReference type="RefSeq" id="WP_022564185.1">
    <property type="nucleotide sequence ID" value="NZ_CP010907.1"/>
</dbReference>
<dbReference type="GO" id="GO:0000455">
    <property type="term" value="P:enzyme-directed rRNA pseudouridine synthesis"/>
    <property type="evidence" value="ECO:0007669"/>
    <property type="project" value="UniProtKB-ARBA"/>
</dbReference>
<comment type="catalytic activity">
    <reaction evidence="8">
        <text>a uridine in RNA = a pseudouridine in RNA</text>
        <dbReference type="Rhea" id="RHEA:48348"/>
        <dbReference type="Rhea" id="RHEA-COMP:12068"/>
        <dbReference type="Rhea" id="RHEA-COMP:12069"/>
        <dbReference type="ChEBI" id="CHEBI:65314"/>
        <dbReference type="ChEBI" id="CHEBI:65315"/>
    </reaction>
</comment>